<evidence type="ECO:0000313" key="2">
    <source>
        <dbReference type="Proteomes" id="UP000663570"/>
    </source>
</evidence>
<sequence length="257" mass="26987">MSHFTPASHIPLAYATWVVLYEQENAVSMTMPYALCSSSASGVRQKIARGALLTLALSLLGCASNETTNLISSAADSALGSVGLKRANADSTSGFDEVALRIHASKVLNAGPDGKGTALVVRVYKLRSAEAFLAMPPDAILTPNREKEALGADLVEVRELVLTPLQLLDLKEKVTREASVLAVAGAFRTPLPQRWRAVFERTAAAKTGLVLGAHACAFSVSVGSPAGWGYDAPAKLGSTRCGQTETQGQSMQSGELM</sequence>
<gene>
    <name evidence="1" type="primary">tssJ</name>
    <name evidence="1" type="ORF">JY500_04370</name>
</gene>
<keyword evidence="1" id="KW-0449">Lipoprotein</keyword>
<dbReference type="InterPro" id="IPR038706">
    <property type="entry name" value="Type_VI_SciN-like_sf"/>
</dbReference>
<dbReference type="EMBL" id="CP071060">
    <property type="protein sequence ID" value="QSI77881.1"/>
    <property type="molecule type" value="Genomic_DNA"/>
</dbReference>
<organism evidence="1 2">
    <name type="scientific">Niveibacterium microcysteis</name>
    <dbReference type="NCBI Taxonomy" id="2811415"/>
    <lineage>
        <taxon>Bacteria</taxon>
        <taxon>Pseudomonadati</taxon>
        <taxon>Pseudomonadota</taxon>
        <taxon>Betaproteobacteria</taxon>
        <taxon>Rhodocyclales</taxon>
        <taxon>Rhodocyclaceae</taxon>
        <taxon>Niveibacterium</taxon>
    </lineage>
</organism>
<name>A0ABX7MAF4_9RHOO</name>
<evidence type="ECO:0000313" key="1">
    <source>
        <dbReference type="EMBL" id="QSI77881.1"/>
    </source>
</evidence>
<reference evidence="1 2" key="1">
    <citation type="submission" date="2021-02" db="EMBL/GenBank/DDBJ databases">
        <title>Niveibacterium changnyeongensis HC41.</title>
        <authorList>
            <person name="Kang M."/>
        </authorList>
    </citation>
    <scope>NUCLEOTIDE SEQUENCE [LARGE SCALE GENOMIC DNA]</scope>
    <source>
        <strain evidence="1 2">HC41</strain>
    </source>
</reference>
<keyword evidence="2" id="KW-1185">Reference proteome</keyword>
<dbReference type="PANTHER" id="PTHR37625">
    <property type="entry name" value="OUTER MEMBRANE LIPOPROTEIN-RELATED"/>
    <property type="match status" value="1"/>
</dbReference>
<dbReference type="InterPro" id="IPR017734">
    <property type="entry name" value="T6SS_SciN"/>
</dbReference>
<protein>
    <submittedName>
        <fullName evidence="1">Type VI secretion system lipoprotein TssJ</fullName>
    </submittedName>
</protein>
<dbReference type="Proteomes" id="UP000663570">
    <property type="component" value="Chromosome"/>
</dbReference>
<proteinExistence type="predicted"/>
<dbReference type="Gene3D" id="2.60.40.4150">
    <property type="entry name" value="Type VI secretion system, lipoprotein SciN"/>
    <property type="match status" value="1"/>
</dbReference>
<accession>A0ABX7MAF4</accession>
<dbReference type="PANTHER" id="PTHR37625:SF4">
    <property type="entry name" value="OUTER MEMBRANE LIPOPROTEIN"/>
    <property type="match status" value="1"/>
</dbReference>
<dbReference type="Pfam" id="PF12790">
    <property type="entry name" value="T6SS-SciN"/>
    <property type="match status" value="1"/>
</dbReference>
<dbReference type="NCBIfam" id="TIGR03352">
    <property type="entry name" value="VI_chp_3"/>
    <property type="match status" value="1"/>
</dbReference>
<dbReference type="RefSeq" id="WP_206255177.1">
    <property type="nucleotide sequence ID" value="NZ_CP071060.1"/>
</dbReference>